<feature type="domain" description="RING-type" evidence="16">
    <location>
        <begin position="168"/>
        <end position="216"/>
    </location>
</feature>
<comment type="pathway">
    <text evidence="3">Protein modification; protein ubiquitination.</text>
</comment>
<dbReference type="InterPro" id="IPR001841">
    <property type="entry name" value="Znf_RING"/>
</dbReference>
<comment type="catalytic activity">
    <reaction evidence="1">
        <text>S-ubiquitinyl-[E2 ubiquitin-conjugating enzyme]-L-cysteine + [acceptor protein]-L-lysine = [E2 ubiquitin-conjugating enzyme]-L-cysteine + N(6)-ubiquitinyl-[acceptor protein]-L-lysine.</text>
        <dbReference type="EC" id="2.3.2.27"/>
    </reaction>
</comment>
<evidence type="ECO:0000256" key="5">
    <source>
        <dbReference type="ARBA" id="ARBA00022679"/>
    </source>
</evidence>
<evidence type="ECO:0000256" key="6">
    <source>
        <dbReference type="ARBA" id="ARBA00022723"/>
    </source>
</evidence>
<keyword evidence="7 14" id="KW-0863">Zinc-finger</keyword>
<organism evidence="18 19">
    <name type="scientific">Canis lupus dingo</name>
    <name type="common">dingo</name>
    <dbReference type="NCBI Taxonomy" id="286419"/>
    <lineage>
        <taxon>Eukaryota</taxon>
        <taxon>Metazoa</taxon>
        <taxon>Chordata</taxon>
        <taxon>Craniata</taxon>
        <taxon>Vertebrata</taxon>
        <taxon>Euteleostomi</taxon>
        <taxon>Mammalia</taxon>
        <taxon>Eutheria</taxon>
        <taxon>Laurasiatheria</taxon>
        <taxon>Carnivora</taxon>
        <taxon>Caniformia</taxon>
        <taxon>Canidae</taxon>
        <taxon>Canis</taxon>
    </lineage>
</organism>
<dbReference type="FunFam" id="3.30.40.10:FF:000443">
    <property type="entry name" value="PHD finger protein 7 isoform 1"/>
    <property type="match status" value="1"/>
</dbReference>
<dbReference type="Proteomes" id="UP000694391">
    <property type="component" value="Unplaced"/>
</dbReference>
<comment type="subcellular location">
    <subcellularLocation>
        <location evidence="2">Nucleus</location>
    </subcellularLocation>
</comment>
<dbReference type="InterPro" id="IPR059102">
    <property type="entry name" value="PHD_PHF7/G2E3-like"/>
</dbReference>
<sequence length="390" mass="44325">MLQGALIGSSKTTLYFFLLLYRKSAKTRRVTQKKPSSRPVCRLCLREPGDPEKLGEFLQKDNLSVHYFCLILSSKLPQRGQSNRGFHGFLPEDIKKEAARASRKICFVCKKKGAAINCQKDQCVRNFHLPCGQERGCLSQFFGEYKSFCGKHRPTQDIQRGKAGEESCVLCCEDLSQASVENIQSPCCSQTIYHRKCIQKYAHTSAKHFFKCPQCNNREEFPQEMLRMGIHIPDRDAAWELEPGAFSELYQRYQHCDAPICLYEQGRDSFEEEGRWRLILCATCGSHGTHRDCSSLRSNSKKWECEECAPSAEATDYTPENSGDIPCCSSTFHSGRHFCRDTSLEENPGPSWTNWPGPSLLEKPESSGGRRSHSWRSKGVKITKSCKKSK</sequence>
<dbReference type="GO" id="GO:0005829">
    <property type="term" value="C:cytosol"/>
    <property type="evidence" value="ECO:0007669"/>
    <property type="project" value="Ensembl"/>
</dbReference>
<evidence type="ECO:0000256" key="1">
    <source>
        <dbReference type="ARBA" id="ARBA00000900"/>
    </source>
</evidence>
<dbReference type="Pfam" id="PF13771">
    <property type="entry name" value="zf-HC5HC2H"/>
    <property type="match status" value="1"/>
</dbReference>
<reference evidence="18" key="1">
    <citation type="submission" date="2025-08" db="UniProtKB">
        <authorList>
            <consortium name="Ensembl"/>
        </authorList>
    </citation>
    <scope>IDENTIFICATION</scope>
</reference>
<keyword evidence="9" id="KW-0862">Zinc</keyword>
<reference evidence="18" key="2">
    <citation type="submission" date="2025-09" db="UniProtKB">
        <authorList>
            <consortium name="Ensembl"/>
        </authorList>
    </citation>
    <scope>IDENTIFICATION</scope>
</reference>
<evidence type="ECO:0000259" key="17">
    <source>
        <dbReference type="PROSITE" id="PS51805"/>
    </source>
</evidence>
<feature type="domain" description="PHD-type" evidence="17">
    <location>
        <begin position="38"/>
        <end position="153"/>
    </location>
</feature>
<keyword evidence="6" id="KW-0479">Metal-binding</keyword>
<keyword evidence="10" id="KW-0539">Nucleus</keyword>
<dbReference type="GO" id="GO:0005886">
    <property type="term" value="C:plasma membrane"/>
    <property type="evidence" value="ECO:0007669"/>
    <property type="project" value="Ensembl"/>
</dbReference>
<dbReference type="InterPro" id="IPR001965">
    <property type="entry name" value="Znf_PHD"/>
</dbReference>
<dbReference type="SUPFAM" id="SSF57903">
    <property type="entry name" value="FYVE/PHD zinc finger"/>
    <property type="match status" value="1"/>
</dbReference>
<dbReference type="Pfam" id="PF26054">
    <property type="entry name" value="PHD_G2E3"/>
    <property type="match status" value="1"/>
</dbReference>
<dbReference type="GO" id="GO:0061630">
    <property type="term" value="F:ubiquitin protein ligase activity"/>
    <property type="evidence" value="ECO:0007669"/>
    <property type="project" value="UniProtKB-EC"/>
</dbReference>
<evidence type="ECO:0000259" key="16">
    <source>
        <dbReference type="PROSITE" id="PS50089"/>
    </source>
</evidence>
<dbReference type="GeneTree" id="ENSGT00950000182865"/>
<dbReference type="CDD" id="cd15669">
    <property type="entry name" value="ePHD_PHF7_G2E3_like"/>
    <property type="match status" value="1"/>
</dbReference>
<gene>
    <name evidence="18" type="primary">PHF7</name>
</gene>
<dbReference type="Ensembl" id="ENSCAFT00020000582.1">
    <property type="protein sequence ID" value="ENSCAFP00020000479.1"/>
    <property type="gene ID" value="ENSCAFG00020000421.1"/>
</dbReference>
<dbReference type="PROSITE" id="PS50089">
    <property type="entry name" value="ZF_RING_2"/>
    <property type="match status" value="1"/>
</dbReference>
<evidence type="ECO:0000256" key="8">
    <source>
        <dbReference type="ARBA" id="ARBA00022786"/>
    </source>
</evidence>
<feature type="region of interest" description="Disordered" evidence="15">
    <location>
        <begin position="344"/>
        <end position="390"/>
    </location>
</feature>
<accession>A0A8C0JJL1</accession>
<dbReference type="SMART" id="SM00249">
    <property type="entry name" value="PHD"/>
    <property type="match status" value="2"/>
</dbReference>
<keyword evidence="8" id="KW-0833">Ubl conjugation pathway</keyword>
<dbReference type="GO" id="GO:0016607">
    <property type="term" value="C:nuclear speck"/>
    <property type="evidence" value="ECO:0007669"/>
    <property type="project" value="Ensembl"/>
</dbReference>
<evidence type="ECO:0000256" key="11">
    <source>
        <dbReference type="ARBA" id="ARBA00059485"/>
    </source>
</evidence>
<comment type="function">
    <text evidence="11">E3 ubiquitin-protein ligase which ubiquitinates histone H3 at 'Lys-14'. Required for male fertility, via inhibition of SPOP-mediated BRDT degradation when in the presence of acetylated histone H4 in early condensing spermatids. Stabilization of BRDT allows it to facilitate histone removal in early condensing spermatids and promote the progression of histone-to-protamine exchange. Promotes the expression of steroidogenesis proteins in the testes, and as a result plays a role in maintaining testosterone levels and repressing osteoclastogenesis. Promotes transcription of cardiac enhancer genes by facilitating binding of cardiac transcription factors such as MEF2C and GATA4 to target gene promoters. Ubiquitinates histone H4. Ubiquitinates histone H2A and H3 as part of the nucleosome core particle.</text>
</comment>
<evidence type="ECO:0000313" key="19">
    <source>
        <dbReference type="Proteomes" id="UP000694391"/>
    </source>
</evidence>
<evidence type="ECO:0000256" key="9">
    <source>
        <dbReference type="ARBA" id="ARBA00022833"/>
    </source>
</evidence>
<dbReference type="FunFam" id="3.30.40.10:FF:000132">
    <property type="entry name" value="G2/M phase-specific E3 ubiquitin-protein ligase"/>
    <property type="match status" value="1"/>
</dbReference>
<dbReference type="PROSITE" id="PS51805">
    <property type="entry name" value="EPHD"/>
    <property type="match status" value="1"/>
</dbReference>
<dbReference type="InterPro" id="IPR013083">
    <property type="entry name" value="Znf_RING/FYVE/PHD"/>
</dbReference>
<name>A0A8C0JJL1_CANLU</name>
<evidence type="ECO:0000313" key="18">
    <source>
        <dbReference type="Ensembl" id="ENSCAFP00020000479.1"/>
    </source>
</evidence>
<dbReference type="PANTHER" id="PTHR12420">
    <property type="entry name" value="PHD FINGER PROTEIN"/>
    <property type="match status" value="1"/>
</dbReference>
<dbReference type="AlphaFoldDB" id="A0A8C0JJL1"/>
<dbReference type="GO" id="GO:0008270">
    <property type="term" value="F:zinc ion binding"/>
    <property type="evidence" value="ECO:0007669"/>
    <property type="project" value="UniProtKB-KW"/>
</dbReference>
<evidence type="ECO:0000256" key="12">
    <source>
        <dbReference type="ARBA" id="ARBA00063264"/>
    </source>
</evidence>
<dbReference type="InterPro" id="IPR042013">
    <property type="entry name" value="PHF7/G2E3_ePHD"/>
</dbReference>
<evidence type="ECO:0000256" key="10">
    <source>
        <dbReference type="ARBA" id="ARBA00023242"/>
    </source>
</evidence>
<comment type="subunit">
    <text evidence="12">Interacts with MEF2C; the interaction promotes MEF2C binding to its transcription targets. Interacts with GATA4; the interaction promotes GATA4 binding to its transcription targets. Interacts with UBE2D2; the interaction inhibits cleavage of PHF7 and promotes association of the complex with the nucleosome core particle.</text>
</comment>
<evidence type="ECO:0000256" key="13">
    <source>
        <dbReference type="ARBA" id="ARBA00074439"/>
    </source>
</evidence>
<keyword evidence="5" id="KW-0808">Transferase</keyword>
<dbReference type="PANTHER" id="PTHR12420:SF47">
    <property type="entry name" value="PHD FINGER PROTEIN 7"/>
    <property type="match status" value="1"/>
</dbReference>
<dbReference type="GO" id="GO:0090291">
    <property type="term" value="P:negative regulation of osteoclast proliferation"/>
    <property type="evidence" value="ECO:0007669"/>
    <property type="project" value="Ensembl"/>
</dbReference>
<proteinExistence type="predicted"/>
<dbReference type="InterPro" id="IPR034732">
    <property type="entry name" value="EPHD"/>
</dbReference>
<dbReference type="InterPro" id="IPR011011">
    <property type="entry name" value="Znf_FYVE_PHD"/>
</dbReference>
<evidence type="ECO:0000256" key="4">
    <source>
        <dbReference type="ARBA" id="ARBA00012483"/>
    </source>
</evidence>
<keyword evidence="19" id="KW-1185">Reference proteome</keyword>
<dbReference type="InterPro" id="IPR051188">
    <property type="entry name" value="PHD-type_Zinc_Finger"/>
</dbReference>
<evidence type="ECO:0000256" key="15">
    <source>
        <dbReference type="SAM" id="MobiDB-lite"/>
    </source>
</evidence>
<evidence type="ECO:0000256" key="7">
    <source>
        <dbReference type="ARBA" id="ARBA00022771"/>
    </source>
</evidence>
<dbReference type="EC" id="2.3.2.27" evidence="4"/>
<evidence type="ECO:0000256" key="14">
    <source>
        <dbReference type="PROSITE-ProRule" id="PRU00175"/>
    </source>
</evidence>
<evidence type="ECO:0000256" key="3">
    <source>
        <dbReference type="ARBA" id="ARBA00004906"/>
    </source>
</evidence>
<feature type="compositionally biased region" description="Basic residues" evidence="15">
    <location>
        <begin position="370"/>
        <end position="390"/>
    </location>
</feature>
<evidence type="ECO:0000256" key="2">
    <source>
        <dbReference type="ARBA" id="ARBA00004123"/>
    </source>
</evidence>
<dbReference type="GO" id="GO:0005794">
    <property type="term" value="C:Golgi apparatus"/>
    <property type="evidence" value="ECO:0007669"/>
    <property type="project" value="Ensembl"/>
</dbReference>
<dbReference type="CDD" id="cd15496">
    <property type="entry name" value="PHD_PHF7_G2E3_like"/>
    <property type="match status" value="1"/>
</dbReference>
<dbReference type="Gene3D" id="3.30.40.10">
    <property type="entry name" value="Zinc/RING finger domain, C3HC4 (zinc finger)"/>
    <property type="match status" value="2"/>
</dbReference>
<protein>
    <recommendedName>
        <fullName evidence="13">E3 ubiquitin-protein ligase PHF7</fullName>
        <ecNumber evidence="4">2.3.2.27</ecNumber>
    </recommendedName>
</protein>